<comment type="caution">
    <text evidence="1">The sequence shown here is derived from an EMBL/GenBank/DDBJ whole genome shotgun (WGS) entry which is preliminary data.</text>
</comment>
<name>A0ACC2TB14_9FUNG</name>
<dbReference type="Proteomes" id="UP001165960">
    <property type="component" value="Unassembled WGS sequence"/>
</dbReference>
<protein>
    <submittedName>
        <fullName evidence="1">Uncharacterized protein</fullName>
    </submittedName>
</protein>
<accession>A0ACC2TB14</accession>
<evidence type="ECO:0000313" key="2">
    <source>
        <dbReference type="Proteomes" id="UP001165960"/>
    </source>
</evidence>
<dbReference type="EMBL" id="QTSX02003096">
    <property type="protein sequence ID" value="KAJ9071854.1"/>
    <property type="molecule type" value="Genomic_DNA"/>
</dbReference>
<sequence>MYPKKPTVPGVKAWLERAIGARQFCYGVIGLVFLDLCFSTAGLVLAIRSASTKLNVILLGITMMFTVVFVVELAVSICVAGGFKAYFTSYKKITDGVIIVFSAVTEIALAILYIEHSNEASILLRPWTMLRLFHVHYHITQIQSNTKHTPTYLVNSLPIHLGLRNNSVRLELYPAYPDPNAIRTPSLASHPYLA</sequence>
<evidence type="ECO:0000313" key="1">
    <source>
        <dbReference type="EMBL" id="KAJ9071854.1"/>
    </source>
</evidence>
<gene>
    <name evidence="1" type="ORF">DSO57_1033069</name>
</gene>
<proteinExistence type="predicted"/>
<organism evidence="1 2">
    <name type="scientific">Entomophthora muscae</name>
    <dbReference type="NCBI Taxonomy" id="34485"/>
    <lineage>
        <taxon>Eukaryota</taxon>
        <taxon>Fungi</taxon>
        <taxon>Fungi incertae sedis</taxon>
        <taxon>Zoopagomycota</taxon>
        <taxon>Entomophthoromycotina</taxon>
        <taxon>Entomophthoromycetes</taxon>
        <taxon>Entomophthorales</taxon>
        <taxon>Entomophthoraceae</taxon>
        <taxon>Entomophthora</taxon>
    </lineage>
</organism>
<reference evidence="1" key="1">
    <citation type="submission" date="2022-04" db="EMBL/GenBank/DDBJ databases">
        <title>Genome of the entomopathogenic fungus Entomophthora muscae.</title>
        <authorList>
            <person name="Elya C."/>
            <person name="Lovett B.R."/>
            <person name="Lee E."/>
            <person name="Macias A.M."/>
            <person name="Hajek A.E."/>
            <person name="De Bivort B.L."/>
            <person name="Kasson M.T."/>
            <person name="De Fine Licht H.H."/>
            <person name="Stajich J.E."/>
        </authorList>
    </citation>
    <scope>NUCLEOTIDE SEQUENCE</scope>
    <source>
        <strain evidence="1">Berkeley</strain>
    </source>
</reference>
<keyword evidence="2" id="KW-1185">Reference proteome</keyword>